<accession>A0A4S8KDC8</accession>
<keyword evidence="3" id="KW-1185">Reference proteome</keyword>
<feature type="region of interest" description="Disordered" evidence="1">
    <location>
        <begin position="56"/>
        <end position="76"/>
    </location>
</feature>
<dbReference type="EMBL" id="PYDT01000001">
    <property type="protein sequence ID" value="THU73196.1"/>
    <property type="molecule type" value="Genomic_DNA"/>
</dbReference>
<gene>
    <name evidence="2" type="ORF">C4D60_Mb04t20260</name>
</gene>
<dbReference type="AlphaFoldDB" id="A0A4S8KDC8"/>
<protein>
    <submittedName>
        <fullName evidence="2">Uncharacterized protein</fullName>
    </submittedName>
</protein>
<sequence>MHATSFSSSSSHHYQWSSRRPLLTVDFYCCTGQTRGEATQPPVGCVFATSAQRKAEVKAGENPARGRTARARKQASPTTNSTALWFRLNYFPSPLSLALIIHHLSLPSWYHRKIQ</sequence>
<dbReference type="Proteomes" id="UP000317650">
    <property type="component" value="Chromosome 4"/>
</dbReference>
<evidence type="ECO:0000313" key="2">
    <source>
        <dbReference type="EMBL" id="THU73196.1"/>
    </source>
</evidence>
<name>A0A4S8KDC8_MUSBA</name>
<comment type="caution">
    <text evidence="2">The sequence shown here is derived from an EMBL/GenBank/DDBJ whole genome shotgun (WGS) entry which is preliminary data.</text>
</comment>
<organism evidence="2 3">
    <name type="scientific">Musa balbisiana</name>
    <name type="common">Banana</name>
    <dbReference type="NCBI Taxonomy" id="52838"/>
    <lineage>
        <taxon>Eukaryota</taxon>
        <taxon>Viridiplantae</taxon>
        <taxon>Streptophyta</taxon>
        <taxon>Embryophyta</taxon>
        <taxon>Tracheophyta</taxon>
        <taxon>Spermatophyta</taxon>
        <taxon>Magnoliopsida</taxon>
        <taxon>Liliopsida</taxon>
        <taxon>Zingiberales</taxon>
        <taxon>Musaceae</taxon>
        <taxon>Musa</taxon>
    </lineage>
</organism>
<proteinExistence type="predicted"/>
<evidence type="ECO:0000256" key="1">
    <source>
        <dbReference type="SAM" id="MobiDB-lite"/>
    </source>
</evidence>
<evidence type="ECO:0000313" key="3">
    <source>
        <dbReference type="Proteomes" id="UP000317650"/>
    </source>
</evidence>
<reference evidence="2 3" key="1">
    <citation type="journal article" date="2019" name="Nat. Plants">
        <title>Genome sequencing of Musa balbisiana reveals subgenome evolution and function divergence in polyploid bananas.</title>
        <authorList>
            <person name="Yao X."/>
        </authorList>
    </citation>
    <scope>NUCLEOTIDE SEQUENCE [LARGE SCALE GENOMIC DNA]</scope>
    <source>
        <strain evidence="3">cv. DH-PKW</strain>
        <tissue evidence="2">Leaves</tissue>
    </source>
</reference>